<dbReference type="PANTHER" id="PTHR43718:SF2">
    <property type="entry name" value="LON PROTEASE HOMOLOG, MITOCHONDRIAL"/>
    <property type="match status" value="1"/>
</dbReference>
<dbReference type="GO" id="GO:0016887">
    <property type="term" value="F:ATP hydrolysis activity"/>
    <property type="evidence" value="ECO:0007669"/>
    <property type="project" value="InterPro"/>
</dbReference>
<dbReference type="PANTHER" id="PTHR43718">
    <property type="entry name" value="LON PROTEASE"/>
    <property type="match status" value="1"/>
</dbReference>
<dbReference type="InterPro" id="IPR003593">
    <property type="entry name" value="AAA+_ATPase"/>
</dbReference>
<evidence type="ECO:0000259" key="2">
    <source>
        <dbReference type="SMART" id="SM00382"/>
    </source>
</evidence>
<evidence type="ECO:0000256" key="1">
    <source>
        <dbReference type="SAM" id="MobiDB-lite"/>
    </source>
</evidence>
<accession>A0A4Z0C0Y7</accession>
<feature type="compositionally biased region" description="Basic and acidic residues" evidence="1">
    <location>
        <begin position="41"/>
        <end position="50"/>
    </location>
</feature>
<comment type="caution">
    <text evidence="3">The sequence shown here is derived from an EMBL/GenBank/DDBJ whole genome shotgun (WGS) entry which is preliminary data.</text>
</comment>
<dbReference type="InterPro" id="IPR003959">
    <property type="entry name" value="ATPase_AAA_core"/>
</dbReference>
<name>A0A4Z0C0Y7_9BURK</name>
<dbReference type="GO" id="GO:0004252">
    <property type="term" value="F:serine-type endopeptidase activity"/>
    <property type="evidence" value="ECO:0007669"/>
    <property type="project" value="InterPro"/>
</dbReference>
<proteinExistence type="predicted"/>
<gene>
    <name evidence="3" type="ORF">EZ242_02200</name>
</gene>
<protein>
    <submittedName>
        <fullName evidence="3">AAA family ATPase</fullName>
    </submittedName>
</protein>
<feature type="region of interest" description="Disordered" evidence="1">
    <location>
        <begin position="360"/>
        <end position="388"/>
    </location>
</feature>
<dbReference type="SMART" id="SM00382">
    <property type="entry name" value="AAA"/>
    <property type="match status" value="1"/>
</dbReference>
<dbReference type="GO" id="GO:0005524">
    <property type="term" value="F:ATP binding"/>
    <property type="evidence" value="ECO:0007669"/>
    <property type="project" value="InterPro"/>
</dbReference>
<feature type="region of interest" description="Disordered" evidence="1">
    <location>
        <begin position="24"/>
        <end position="67"/>
    </location>
</feature>
<dbReference type="InterPro" id="IPR027417">
    <property type="entry name" value="P-loop_NTPase"/>
</dbReference>
<evidence type="ECO:0000313" key="3">
    <source>
        <dbReference type="EMBL" id="TFZ04582.1"/>
    </source>
</evidence>
<dbReference type="Pfam" id="PF00004">
    <property type="entry name" value="AAA"/>
    <property type="match status" value="1"/>
</dbReference>
<keyword evidence="4" id="KW-1185">Reference proteome</keyword>
<feature type="domain" description="AAA+ ATPase" evidence="2">
    <location>
        <begin position="150"/>
        <end position="296"/>
    </location>
</feature>
<dbReference type="OrthoDB" id="8552455at2"/>
<sequence>MRAPRSADRDLALQLAAVRALARDVPPKEPEMRARGARIGELVREPREEDSGLAAPEQSESPWPTRPLFRTEDMAERLAWARRLRHDTQAGLVPELERASKAGAMRRVGVPGSSLAFQELRDQFPNFKDVLEFVWRRALLAGTVAGAEFRLPPLLLNGPPGCGKTAFAERLAQWLQVPIARVDMSSLHASFAITGLDAGYSTGNPGIVWNLLQGECLSPVVLLDEIDKTRALNSETGCTFLLGLLEPVTACRFRDAFVGLPIDASYVQWVATSNDLSLVDAPLRSRFRVFDVRQPEGDECVQVVRSVYRALREREAWARSFPEELPVPVLDALVGRTARDVWQALEDACAAAVADGRRELRGADVPPERSSRGRPMGFVPVQHTRSLP</sequence>
<dbReference type="GO" id="GO:0004176">
    <property type="term" value="F:ATP-dependent peptidase activity"/>
    <property type="evidence" value="ECO:0007669"/>
    <property type="project" value="InterPro"/>
</dbReference>
<feature type="compositionally biased region" description="Basic and acidic residues" evidence="1">
    <location>
        <begin position="24"/>
        <end position="34"/>
    </location>
</feature>
<dbReference type="SUPFAM" id="SSF52540">
    <property type="entry name" value="P-loop containing nucleoside triphosphate hydrolases"/>
    <property type="match status" value="1"/>
</dbReference>
<reference evidence="3 4" key="1">
    <citation type="submission" date="2019-03" db="EMBL/GenBank/DDBJ databases">
        <title>Ramlibacter rhizophilus CCTCC AB2015357, whole genome shotgun sequence.</title>
        <authorList>
            <person name="Zhang X."/>
            <person name="Feng G."/>
            <person name="Zhu H."/>
        </authorList>
    </citation>
    <scope>NUCLEOTIDE SEQUENCE [LARGE SCALE GENOMIC DNA]</scope>
    <source>
        <strain evidence="3 4">CCTCC AB2015357</strain>
    </source>
</reference>
<dbReference type="Gene3D" id="3.40.50.300">
    <property type="entry name" value="P-loop containing nucleotide triphosphate hydrolases"/>
    <property type="match status" value="1"/>
</dbReference>
<dbReference type="InterPro" id="IPR027065">
    <property type="entry name" value="Lon_Prtase"/>
</dbReference>
<dbReference type="AlphaFoldDB" id="A0A4Z0C0Y7"/>
<evidence type="ECO:0000313" key="4">
    <source>
        <dbReference type="Proteomes" id="UP000297564"/>
    </source>
</evidence>
<dbReference type="Proteomes" id="UP000297564">
    <property type="component" value="Unassembled WGS sequence"/>
</dbReference>
<feature type="compositionally biased region" description="Basic and acidic residues" evidence="1">
    <location>
        <begin position="360"/>
        <end position="371"/>
    </location>
</feature>
<organism evidence="3 4">
    <name type="scientific">Ramlibacter rhizophilus</name>
    <dbReference type="NCBI Taxonomy" id="1781167"/>
    <lineage>
        <taxon>Bacteria</taxon>
        <taxon>Pseudomonadati</taxon>
        <taxon>Pseudomonadota</taxon>
        <taxon>Betaproteobacteria</taxon>
        <taxon>Burkholderiales</taxon>
        <taxon>Comamonadaceae</taxon>
        <taxon>Ramlibacter</taxon>
    </lineage>
</organism>
<dbReference type="GO" id="GO:0006515">
    <property type="term" value="P:protein quality control for misfolded or incompletely synthesized proteins"/>
    <property type="evidence" value="ECO:0007669"/>
    <property type="project" value="TreeGrafter"/>
</dbReference>
<dbReference type="EMBL" id="SMLL01000001">
    <property type="protein sequence ID" value="TFZ04582.1"/>
    <property type="molecule type" value="Genomic_DNA"/>
</dbReference>